<proteinExistence type="inferred from homology"/>
<dbReference type="InterPro" id="IPR036388">
    <property type="entry name" value="WH-like_DNA-bd_sf"/>
</dbReference>
<dbReference type="Gene3D" id="3.40.190.10">
    <property type="entry name" value="Periplasmic binding protein-like II"/>
    <property type="match status" value="2"/>
</dbReference>
<dbReference type="InterPro" id="IPR036390">
    <property type="entry name" value="WH_DNA-bd_sf"/>
</dbReference>
<evidence type="ECO:0000256" key="1">
    <source>
        <dbReference type="ARBA" id="ARBA00009437"/>
    </source>
</evidence>
<dbReference type="RefSeq" id="WP_140725225.1">
    <property type="nucleotide sequence ID" value="NZ_BNBA01000014.1"/>
</dbReference>
<protein>
    <submittedName>
        <fullName evidence="6">LysR family transcriptional regulator</fullName>
    </submittedName>
</protein>
<dbReference type="InterPro" id="IPR000847">
    <property type="entry name" value="LysR_HTH_N"/>
</dbReference>
<comment type="similarity">
    <text evidence="1">Belongs to the LysR transcriptional regulatory family.</text>
</comment>
<dbReference type="Gene3D" id="1.10.10.10">
    <property type="entry name" value="Winged helix-like DNA-binding domain superfamily/Winged helix DNA-binding domain"/>
    <property type="match status" value="1"/>
</dbReference>
<evidence type="ECO:0000256" key="4">
    <source>
        <dbReference type="ARBA" id="ARBA00023163"/>
    </source>
</evidence>
<dbReference type="PRINTS" id="PR00039">
    <property type="entry name" value="HTHLYSR"/>
</dbReference>
<comment type="caution">
    <text evidence="6">The sequence shown here is derived from an EMBL/GenBank/DDBJ whole genome shotgun (WGS) entry which is preliminary data.</text>
</comment>
<dbReference type="GO" id="GO:0003700">
    <property type="term" value="F:DNA-binding transcription factor activity"/>
    <property type="evidence" value="ECO:0007669"/>
    <property type="project" value="InterPro"/>
</dbReference>
<evidence type="ECO:0000313" key="6">
    <source>
        <dbReference type="EMBL" id="GHH54002.1"/>
    </source>
</evidence>
<dbReference type="SUPFAM" id="SSF46785">
    <property type="entry name" value="Winged helix' DNA-binding domain"/>
    <property type="match status" value="1"/>
</dbReference>
<dbReference type="InterPro" id="IPR005119">
    <property type="entry name" value="LysR_subst-bd"/>
</dbReference>
<keyword evidence="7" id="KW-1185">Reference proteome</keyword>
<dbReference type="FunFam" id="1.10.10.10:FF:000001">
    <property type="entry name" value="LysR family transcriptional regulator"/>
    <property type="match status" value="1"/>
</dbReference>
<evidence type="ECO:0000259" key="5">
    <source>
        <dbReference type="PROSITE" id="PS50931"/>
    </source>
</evidence>
<feature type="domain" description="HTH lysR-type" evidence="5">
    <location>
        <begin position="1"/>
        <end position="58"/>
    </location>
</feature>
<organism evidence="6 7">
    <name type="scientific">Xanthomonas boreopolis</name>
    <dbReference type="NCBI Taxonomy" id="86183"/>
    <lineage>
        <taxon>Bacteria</taxon>
        <taxon>Pseudomonadati</taxon>
        <taxon>Pseudomonadota</taxon>
        <taxon>Gammaproteobacteria</taxon>
        <taxon>Lysobacterales</taxon>
        <taxon>Lysobacteraceae</taxon>
        <taxon>Xanthomonas</taxon>
    </lineage>
</organism>
<dbReference type="Pfam" id="PF00126">
    <property type="entry name" value="HTH_1"/>
    <property type="match status" value="1"/>
</dbReference>
<dbReference type="GO" id="GO:0032993">
    <property type="term" value="C:protein-DNA complex"/>
    <property type="evidence" value="ECO:0007669"/>
    <property type="project" value="TreeGrafter"/>
</dbReference>
<name>A0A919KI64_9XANT</name>
<dbReference type="Pfam" id="PF03466">
    <property type="entry name" value="LysR_substrate"/>
    <property type="match status" value="1"/>
</dbReference>
<dbReference type="Proteomes" id="UP000623958">
    <property type="component" value="Unassembled WGS sequence"/>
</dbReference>
<sequence>MELRHLRYFLAVAEEGNFTRAAARVGIAQPPLSQQIQALEKELGTPLFRRTHQGAELNEAGEAFLLDVRRVLADVDAAVESVQRAARGERGRLRLGFTASAAFNPVVPKLIRHFQRAWPQVTIVLLETNTVGLLKAMESGQLDAAFIRPSSLTPVGLNLLHFPDEPMKIALPAAHRLAGRARLPLSALAGEPFILFPRSFGPSLYDEIAQACRLAGFTLQVSQEAPQMASICNLVAAELGVSVVPQAMTHVQLPGVRYIDIQGHVPLARLALASLPGRETVVVQHLTRLARSMTREAS</sequence>
<dbReference type="PANTHER" id="PTHR30346:SF30">
    <property type="entry name" value="SMALL NEUTRAL PROTEASE REGULATORY PROTEIN"/>
    <property type="match status" value="1"/>
</dbReference>
<evidence type="ECO:0000313" key="7">
    <source>
        <dbReference type="Proteomes" id="UP000623958"/>
    </source>
</evidence>
<dbReference type="PANTHER" id="PTHR30346">
    <property type="entry name" value="TRANSCRIPTIONAL DUAL REGULATOR HCAR-RELATED"/>
    <property type="match status" value="1"/>
</dbReference>
<keyword evidence="4" id="KW-0804">Transcription</keyword>
<reference evidence="6" key="2">
    <citation type="submission" date="2020-09" db="EMBL/GenBank/DDBJ databases">
        <authorList>
            <person name="Sun Q."/>
            <person name="Ohkuma M."/>
        </authorList>
    </citation>
    <scope>NUCLEOTIDE SEQUENCE</scope>
    <source>
        <strain evidence="6">JCM 13306</strain>
    </source>
</reference>
<accession>A0A919KI64</accession>
<reference evidence="6" key="1">
    <citation type="journal article" date="2014" name="Int. J. Syst. Evol. Microbiol.">
        <title>Complete genome sequence of Corynebacterium casei LMG S-19264T (=DSM 44701T), isolated from a smear-ripened cheese.</title>
        <authorList>
            <consortium name="US DOE Joint Genome Institute (JGI-PGF)"/>
            <person name="Walter F."/>
            <person name="Albersmeier A."/>
            <person name="Kalinowski J."/>
            <person name="Ruckert C."/>
        </authorList>
    </citation>
    <scope>NUCLEOTIDE SEQUENCE</scope>
    <source>
        <strain evidence="6">JCM 13306</strain>
    </source>
</reference>
<dbReference type="PROSITE" id="PS50931">
    <property type="entry name" value="HTH_LYSR"/>
    <property type="match status" value="1"/>
</dbReference>
<dbReference type="AlphaFoldDB" id="A0A919KI64"/>
<dbReference type="EMBL" id="BNBA01000014">
    <property type="protein sequence ID" value="GHH54002.1"/>
    <property type="molecule type" value="Genomic_DNA"/>
</dbReference>
<evidence type="ECO:0000256" key="2">
    <source>
        <dbReference type="ARBA" id="ARBA00023015"/>
    </source>
</evidence>
<gene>
    <name evidence="6" type="ORF">GCM10009090_20140</name>
</gene>
<dbReference type="CDD" id="cd08451">
    <property type="entry name" value="PBP2_BudR"/>
    <property type="match status" value="1"/>
</dbReference>
<keyword evidence="3" id="KW-0238">DNA-binding</keyword>
<dbReference type="SUPFAM" id="SSF53850">
    <property type="entry name" value="Periplasmic binding protein-like II"/>
    <property type="match status" value="1"/>
</dbReference>
<dbReference type="InterPro" id="IPR037410">
    <property type="entry name" value="BudR_PBP2"/>
</dbReference>
<keyword evidence="2" id="KW-0805">Transcription regulation</keyword>
<evidence type="ECO:0000256" key="3">
    <source>
        <dbReference type="ARBA" id="ARBA00023125"/>
    </source>
</evidence>
<dbReference type="GO" id="GO:0003677">
    <property type="term" value="F:DNA binding"/>
    <property type="evidence" value="ECO:0007669"/>
    <property type="project" value="UniProtKB-KW"/>
</dbReference>